<evidence type="ECO:0000313" key="2">
    <source>
        <dbReference type="EMBL" id="CAB4188295.1"/>
    </source>
</evidence>
<protein>
    <submittedName>
        <fullName evidence="2">Uncharacterized protein</fullName>
    </submittedName>
</protein>
<proteinExistence type="predicted"/>
<gene>
    <name evidence="2" type="ORF">UFOVP1175_10</name>
</gene>
<accession>A0A6J5R6C5</accession>
<feature type="transmembrane region" description="Helical" evidence="1">
    <location>
        <begin position="71"/>
        <end position="94"/>
    </location>
</feature>
<reference evidence="2" key="1">
    <citation type="submission" date="2020-05" db="EMBL/GenBank/DDBJ databases">
        <authorList>
            <person name="Chiriac C."/>
            <person name="Salcher M."/>
            <person name="Ghai R."/>
            <person name="Kavagutti S V."/>
        </authorList>
    </citation>
    <scope>NUCLEOTIDE SEQUENCE</scope>
</reference>
<organism evidence="2">
    <name type="scientific">uncultured Caudovirales phage</name>
    <dbReference type="NCBI Taxonomy" id="2100421"/>
    <lineage>
        <taxon>Viruses</taxon>
        <taxon>Duplodnaviria</taxon>
        <taxon>Heunggongvirae</taxon>
        <taxon>Uroviricota</taxon>
        <taxon>Caudoviricetes</taxon>
        <taxon>Peduoviridae</taxon>
        <taxon>Maltschvirus</taxon>
        <taxon>Maltschvirus maltsch</taxon>
    </lineage>
</organism>
<name>A0A6J5R6C5_9CAUD</name>
<sequence>MMYWYETSMEIDSLYQLEKLKTHYYSKITGIQANSYETLKTIYENKQAIEKAIAQEKEMQIKDLKKRNRKLILHNTVLSIGLSALAISTVYFVIL</sequence>
<dbReference type="EMBL" id="LR797129">
    <property type="protein sequence ID" value="CAB4188295.1"/>
    <property type="molecule type" value="Genomic_DNA"/>
</dbReference>
<evidence type="ECO:0000256" key="1">
    <source>
        <dbReference type="SAM" id="Phobius"/>
    </source>
</evidence>
<keyword evidence="1" id="KW-1133">Transmembrane helix</keyword>
<keyword evidence="1" id="KW-0472">Membrane</keyword>
<keyword evidence="1" id="KW-0812">Transmembrane</keyword>